<protein>
    <submittedName>
        <fullName evidence="1">Uncharacterized protein</fullName>
    </submittedName>
</protein>
<comment type="caution">
    <text evidence="1">The sequence shown here is derived from an EMBL/GenBank/DDBJ whole genome shotgun (WGS) entry which is preliminary data.</text>
</comment>
<dbReference type="EMBL" id="AHMT02000027">
    <property type="protein sequence ID" value="EQA62952.1"/>
    <property type="molecule type" value="Genomic_DNA"/>
</dbReference>
<organism evidence="1 2">
    <name type="scientific">Leptospira alexanderi serovar Manhao 3 str. L 60</name>
    <dbReference type="NCBI Taxonomy" id="1049759"/>
    <lineage>
        <taxon>Bacteria</taxon>
        <taxon>Pseudomonadati</taxon>
        <taxon>Spirochaetota</taxon>
        <taxon>Spirochaetia</taxon>
        <taxon>Leptospirales</taxon>
        <taxon>Leptospiraceae</taxon>
        <taxon>Leptospira</taxon>
    </lineage>
</organism>
<keyword evidence="2" id="KW-1185">Reference proteome</keyword>
<gene>
    <name evidence="1" type="ORF">LEP1GSC062_1079</name>
</gene>
<evidence type="ECO:0000313" key="2">
    <source>
        <dbReference type="Proteomes" id="UP000018747"/>
    </source>
</evidence>
<accession>V6I0W9</accession>
<reference evidence="1" key="1">
    <citation type="submission" date="2013-05" db="EMBL/GenBank/DDBJ databases">
        <authorList>
            <person name="Harkins D.M."/>
            <person name="Durkin A.S."/>
            <person name="Brinkac L.M."/>
            <person name="Haft D.H."/>
            <person name="Selengut J.D."/>
            <person name="Sanka R."/>
            <person name="DePew J."/>
            <person name="Purushe J."/>
            <person name="Hartskeerl R.A."/>
            <person name="Ahmed A."/>
            <person name="van der Linden H."/>
            <person name="Goris M.G.A."/>
            <person name="Vinetz J.M."/>
            <person name="Sutton G.G."/>
            <person name="Nierman W.C."/>
            <person name="Fouts D.E."/>
        </authorList>
    </citation>
    <scope>NUCLEOTIDE SEQUENCE [LARGE SCALE GENOMIC DNA]</scope>
    <source>
        <strain evidence="1">L 60</strain>
    </source>
</reference>
<sequence length="100" mass="11920">MNFQERIRKPVFNFGKNRKPISKTDSIAWTRVFSGFTNNPRPPNIWLFQNRTQPKERRLEFYPTCPNPISKKFQVSQTRSFIKISSNKKTLSKQISTWIL</sequence>
<proteinExistence type="predicted"/>
<dbReference type="Proteomes" id="UP000018747">
    <property type="component" value="Unassembled WGS sequence"/>
</dbReference>
<evidence type="ECO:0000313" key="1">
    <source>
        <dbReference type="EMBL" id="EQA62952.1"/>
    </source>
</evidence>
<name>V6I0W9_9LEPT</name>
<dbReference type="AlphaFoldDB" id="V6I0W9"/>